<organism evidence="2 3">
    <name type="scientific">Camellia sinensis</name>
    <name type="common">Tea plant</name>
    <name type="synonym">Thea sinensis</name>
    <dbReference type="NCBI Taxonomy" id="4442"/>
    <lineage>
        <taxon>Eukaryota</taxon>
        <taxon>Viridiplantae</taxon>
        <taxon>Streptophyta</taxon>
        <taxon>Embryophyta</taxon>
        <taxon>Tracheophyta</taxon>
        <taxon>Spermatophyta</taxon>
        <taxon>Magnoliopsida</taxon>
        <taxon>eudicotyledons</taxon>
        <taxon>Gunneridae</taxon>
        <taxon>Pentapetalae</taxon>
        <taxon>asterids</taxon>
        <taxon>Ericales</taxon>
        <taxon>Theaceae</taxon>
        <taxon>Camellia</taxon>
    </lineage>
</organism>
<dbReference type="InterPro" id="IPR036397">
    <property type="entry name" value="RNaseH_sf"/>
</dbReference>
<dbReference type="AlphaFoldDB" id="A0A7J7G0B6"/>
<protein>
    <recommendedName>
        <fullName evidence="1">RNase H type-1 domain-containing protein</fullName>
    </recommendedName>
</protein>
<reference evidence="2 3" key="2">
    <citation type="submission" date="2020-07" db="EMBL/GenBank/DDBJ databases">
        <title>Genome assembly of wild tea tree DASZ reveals pedigree and selection history of tea varieties.</title>
        <authorList>
            <person name="Zhang W."/>
        </authorList>
    </citation>
    <scope>NUCLEOTIDE SEQUENCE [LARGE SCALE GENOMIC DNA]</scope>
    <source>
        <strain evidence="3">cv. G240</strain>
        <tissue evidence="2">Leaf</tissue>
    </source>
</reference>
<feature type="domain" description="RNase H type-1" evidence="1">
    <location>
        <begin position="155"/>
        <end position="277"/>
    </location>
</feature>
<dbReference type="GO" id="GO:0004523">
    <property type="term" value="F:RNA-DNA hybrid ribonuclease activity"/>
    <property type="evidence" value="ECO:0007669"/>
    <property type="project" value="InterPro"/>
</dbReference>
<sequence length="345" mass="39213">MFFNEHYDGLALYEAWGFSVRSANYLRRDIVNAAQSMESSVGRSCWDKLWQKVWQLKLPNKIKVFAWKACNDILPVMFHGDESNLGLFVALCWGIWQRRNQVIFCETHVSVEATVAMFCNLVSDFGQVQQRIQGPMLRDRVVRWCAPAEGWFKINFDGAWFKELQTVGVGVVIRNSMGEVMGAMSEQLPFWVDADCAEAFAAAKAIELAKYLGFSDIILEGDSLNIVKALWEDVELLPEYGHLVSQVVGASRLFRSFQVCHVGRMGNMLAHGLAWMARDLDHQLVWMEEVPQALIEVVAADAVCKCLLFLFGFPSKKKSDKILEFSYCQHFKSCIRIGDALSNRK</sequence>
<dbReference type="PANTHER" id="PTHR47723:SF21">
    <property type="entry name" value="POLYNUCLEOTIDYL TRANSFERASE, RIBONUCLEASE H-LIKE SUPERFAMILY PROTEIN"/>
    <property type="match status" value="1"/>
</dbReference>
<dbReference type="Proteomes" id="UP000593564">
    <property type="component" value="Unassembled WGS sequence"/>
</dbReference>
<evidence type="ECO:0000313" key="3">
    <source>
        <dbReference type="Proteomes" id="UP000593564"/>
    </source>
</evidence>
<dbReference type="Gene3D" id="3.30.420.10">
    <property type="entry name" value="Ribonuclease H-like superfamily/Ribonuclease H"/>
    <property type="match status" value="1"/>
</dbReference>
<accession>A0A7J7G0B6</accession>
<keyword evidence="3" id="KW-1185">Reference proteome</keyword>
<dbReference type="EMBL" id="JACBKZ010000014">
    <property type="protein sequence ID" value="KAF5934123.1"/>
    <property type="molecule type" value="Genomic_DNA"/>
</dbReference>
<dbReference type="InterPro" id="IPR053151">
    <property type="entry name" value="RNase_H-like"/>
</dbReference>
<dbReference type="GO" id="GO:0003676">
    <property type="term" value="F:nucleic acid binding"/>
    <property type="evidence" value="ECO:0007669"/>
    <property type="project" value="InterPro"/>
</dbReference>
<evidence type="ECO:0000259" key="1">
    <source>
        <dbReference type="Pfam" id="PF13456"/>
    </source>
</evidence>
<dbReference type="PANTHER" id="PTHR47723">
    <property type="entry name" value="OS05G0353850 PROTEIN"/>
    <property type="match status" value="1"/>
</dbReference>
<name>A0A7J7G0B6_CAMSI</name>
<gene>
    <name evidence="2" type="ORF">HYC85_030294</name>
</gene>
<reference evidence="3" key="1">
    <citation type="journal article" date="2020" name="Nat. Commun.">
        <title>Genome assembly of wild tea tree DASZ reveals pedigree and selection history of tea varieties.</title>
        <authorList>
            <person name="Zhang W."/>
            <person name="Zhang Y."/>
            <person name="Qiu H."/>
            <person name="Guo Y."/>
            <person name="Wan H."/>
            <person name="Zhang X."/>
            <person name="Scossa F."/>
            <person name="Alseekh S."/>
            <person name="Zhang Q."/>
            <person name="Wang P."/>
            <person name="Xu L."/>
            <person name="Schmidt M.H."/>
            <person name="Jia X."/>
            <person name="Li D."/>
            <person name="Zhu A."/>
            <person name="Guo F."/>
            <person name="Chen W."/>
            <person name="Ni D."/>
            <person name="Usadel B."/>
            <person name="Fernie A.R."/>
            <person name="Wen W."/>
        </authorList>
    </citation>
    <scope>NUCLEOTIDE SEQUENCE [LARGE SCALE GENOMIC DNA]</scope>
    <source>
        <strain evidence="3">cv. G240</strain>
    </source>
</reference>
<proteinExistence type="predicted"/>
<comment type="caution">
    <text evidence="2">The sequence shown here is derived from an EMBL/GenBank/DDBJ whole genome shotgun (WGS) entry which is preliminary data.</text>
</comment>
<dbReference type="InterPro" id="IPR012337">
    <property type="entry name" value="RNaseH-like_sf"/>
</dbReference>
<dbReference type="Pfam" id="PF13456">
    <property type="entry name" value="RVT_3"/>
    <property type="match status" value="1"/>
</dbReference>
<dbReference type="InterPro" id="IPR002156">
    <property type="entry name" value="RNaseH_domain"/>
</dbReference>
<dbReference type="CDD" id="cd06222">
    <property type="entry name" value="RNase_H_like"/>
    <property type="match status" value="1"/>
</dbReference>
<evidence type="ECO:0000313" key="2">
    <source>
        <dbReference type="EMBL" id="KAF5934123.1"/>
    </source>
</evidence>
<dbReference type="SUPFAM" id="SSF53098">
    <property type="entry name" value="Ribonuclease H-like"/>
    <property type="match status" value="1"/>
</dbReference>
<dbReference type="InterPro" id="IPR044730">
    <property type="entry name" value="RNase_H-like_dom_plant"/>
</dbReference>